<evidence type="ECO:0000313" key="1">
    <source>
        <dbReference type="EMBL" id="SAL07100.1"/>
    </source>
</evidence>
<reference evidence="1" key="1">
    <citation type="submission" date="2016-01" db="EMBL/GenBank/DDBJ databases">
        <authorList>
            <person name="Peeters C."/>
        </authorList>
    </citation>
    <scope>NUCLEOTIDE SEQUENCE</scope>
    <source>
        <strain evidence="1">LMG 29321</strain>
    </source>
</reference>
<sequence>MDTNKNCIFANFRALISIPETGKYVSIAHGLKSTSGTSKLSLGTNSTLPIQERGANLTFIPESLLKSHKRS</sequence>
<comment type="caution">
    <text evidence="1">The sequence shown here is derived from an EMBL/GenBank/DDBJ whole genome shotgun (WGS) entry which is preliminary data.</text>
</comment>
<protein>
    <submittedName>
        <fullName evidence="1">Uncharacterized protein</fullName>
    </submittedName>
</protein>
<organism evidence="1 2">
    <name type="scientific">Caballeronia calidae</name>
    <dbReference type="NCBI Taxonomy" id="1777139"/>
    <lineage>
        <taxon>Bacteria</taxon>
        <taxon>Pseudomonadati</taxon>
        <taxon>Pseudomonadota</taxon>
        <taxon>Betaproteobacteria</taxon>
        <taxon>Burkholderiales</taxon>
        <taxon>Burkholderiaceae</taxon>
        <taxon>Caballeronia</taxon>
    </lineage>
</organism>
<evidence type="ECO:0000313" key="2">
    <source>
        <dbReference type="Proteomes" id="UP000071859"/>
    </source>
</evidence>
<accession>A0A158EK53</accession>
<proteinExistence type="predicted"/>
<dbReference type="Proteomes" id="UP000071859">
    <property type="component" value="Unassembled WGS sequence"/>
</dbReference>
<gene>
    <name evidence="1" type="ORF">AWB78_08416</name>
</gene>
<dbReference type="EMBL" id="FCOX02000166">
    <property type="protein sequence ID" value="SAL07100.1"/>
    <property type="molecule type" value="Genomic_DNA"/>
</dbReference>
<keyword evidence="2" id="KW-1185">Reference proteome</keyword>
<dbReference type="AlphaFoldDB" id="A0A158EK53"/>
<name>A0A158EK53_9BURK</name>